<evidence type="ECO:0000256" key="2">
    <source>
        <dbReference type="SAM" id="Phobius"/>
    </source>
</evidence>
<keyword evidence="2" id="KW-1133">Transmembrane helix</keyword>
<keyword evidence="2" id="KW-0812">Transmembrane</keyword>
<evidence type="ECO:0000313" key="4">
    <source>
        <dbReference type="Proteomes" id="UP000818624"/>
    </source>
</evidence>
<evidence type="ECO:0000313" key="3">
    <source>
        <dbReference type="EMBL" id="WFD47012.1"/>
    </source>
</evidence>
<reference evidence="3 4" key="1">
    <citation type="journal article" date="2020" name="Elife">
        <title>Loss of centromere function drives karyotype evolution in closely related Malassezia species.</title>
        <authorList>
            <person name="Sankaranarayanan S.R."/>
            <person name="Ianiri G."/>
            <person name="Coelho M.A."/>
            <person name="Reza M.H."/>
            <person name="Thimmappa B.C."/>
            <person name="Ganguly P."/>
            <person name="Vadnala R.N."/>
            <person name="Sun S."/>
            <person name="Siddharthan R."/>
            <person name="Tellgren-Roth C."/>
            <person name="Dawson T.L."/>
            <person name="Heitman J."/>
            <person name="Sanyal K."/>
        </authorList>
    </citation>
    <scope>NUCLEOTIDE SEQUENCE [LARGE SCALE GENOMIC DNA]</scope>
    <source>
        <strain evidence="3">CBS14141</strain>
    </source>
</reference>
<evidence type="ECO:0000256" key="1">
    <source>
        <dbReference type="SAM" id="MobiDB-lite"/>
    </source>
</evidence>
<feature type="transmembrane region" description="Helical" evidence="2">
    <location>
        <begin position="15"/>
        <end position="33"/>
    </location>
</feature>
<keyword evidence="4" id="KW-1185">Reference proteome</keyword>
<feature type="compositionally biased region" description="Polar residues" evidence="1">
    <location>
        <begin position="55"/>
        <end position="64"/>
    </location>
</feature>
<keyword evidence="2" id="KW-0472">Membrane</keyword>
<accession>A0ABY8EQ53</accession>
<dbReference type="Proteomes" id="UP000818624">
    <property type="component" value="Chromosome 1"/>
</dbReference>
<dbReference type="EMBL" id="CP046234">
    <property type="protein sequence ID" value="WFD47012.1"/>
    <property type="molecule type" value="Genomic_DNA"/>
</dbReference>
<sequence length="64" mass="7214">MPPPPPPNPAFQQRLRVLTFSVPLLVVSSYMLYKRLYLGEEQKPLPSSVARNLANPPSNTEPRL</sequence>
<protein>
    <submittedName>
        <fullName evidence="3">Uncharacterized protein</fullName>
    </submittedName>
</protein>
<gene>
    <name evidence="3" type="ORF">GLX27_001656</name>
</gene>
<proteinExistence type="predicted"/>
<name>A0ABY8EQ53_MALFU</name>
<organism evidence="3 4">
    <name type="scientific">Malassezia furfur</name>
    <name type="common">Pityriasis versicolor infection agent</name>
    <name type="synonym">Pityrosporum furfur</name>
    <dbReference type="NCBI Taxonomy" id="55194"/>
    <lineage>
        <taxon>Eukaryota</taxon>
        <taxon>Fungi</taxon>
        <taxon>Dikarya</taxon>
        <taxon>Basidiomycota</taxon>
        <taxon>Ustilaginomycotina</taxon>
        <taxon>Malasseziomycetes</taxon>
        <taxon>Malasseziales</taxon>
        <taxon>Malasseziaceae</taxon>
        <taxon>Malassezia</taxon>
    </lineage>
</organism>
<feature type="region of interest" description="Disordered" evidence="1">
    <location>
        <begin position="44"/>
        <end position="64"/>
    </location>
</feature>